<organism evidence="4 5">
    <name type="scientific">Halapricum desulfuricans</name>
    <dbReference type="NCBI Taxonomy" id="2841257"/>
    <lineage>
        <taxon>Archaea</taxon>
        <taxon>Methanobacteriati</taxon>
        <taxon>Methanobacteriota</taxon>
        <taxon>Stenosarchaea group</taxon>
        <taxon>Halobacteria</taxon>
        <taxon>Halobacteriales</taxon>
        <taxon>Haloarculaceae</taxon>
        <taxon>Halapricum</taxon>
    </lineage>
</organism>
<dbReference type="Pfam" id="PF24008">
    <property type="entry name" value="DUF7322"/>
    <property type="match status" value="1"/>
</dbReference>
<evidence type="ECO:0000259" key="3">
    <source>
        <dbReference type="Pfam" id="PF24008"/>
    </source>
</evidence>
<evidence type="ECO:0000313" key="5">
    <source>
        <dbReference type="Proteomes" id="UP000662973"/>
    </source>
</evidence>
<feature type="transmembrane region" description="Helical" evidence="2">
    <location>
        <begin position="54"/>
        <end position="75"/>
    </location>
</feature>
<feature type="region of interest" description="Disordered" evidence="1">
    <location>
        <begin position="1"/>
        <end position="46"/>
    </location>
</feature>
<name>A0A897N9X1_9EURY</name>
<dbReference type="InterPro" id="IPR055746">
    <property type="entry name" value="DUF7322"/>
</dbReference>
<accession>A0A897N9X1</accession>
<dbReference type="GeneID" id="68851377"/>
<dbReference type="RefSeq" id="WP_229111286.1">
    <property type="nucleotide sequence ID" value="NZ_CP064788.1"/>
</dbReference>
<proteinExistence type="predicted"/>
<evidence type="ECO:0000256" key="2">
    <source>
        <dbReference type="SAM" id="Phobius"/>
    </source>
</evidence>
<dbReference type="KEGG" id="hds:HSR122_0719"/>
<dbReference type="EMBL" id="CP064788">
    <property type="protein sequence ID" value="QSG08125.1"/>
    <property type="molecule type" value="Genomic_DNA"/>
</dbReference>
<keyword evidence="2" id="KW-0472">Membrane</keyword>
<reference evidence="4 5" key="1">
    <citation type="submission" date="2020-11" db="EMBL/GenBank/DDBJ databases">
        <title>Carbohydrate-dependent, anaerobic sulfur respiration: A novel catabolism in halophilic archaea.</title>
        <authorList>
            <person name="Sorokin D.Y."/>
            <person name="Messina E."/>
            <person name="Smedile F."/>
            <person name="La Cono V."/>
            <person name="Hallsworth J.E."/>
            <person name="Yakimov M.M."/>
        </authorList>
    </citation>
    <scope>NUCLEOTIDE SEQUENCE [LARGE SCALE GENOMIC DNA]</scope>
    <source>
        <strain evidence="4 5">HSR12-2</strain>
    </source>
</reference>
<sequence>MTNGSSEGPSHEPEEFDPESLGPDRIDPASLGPDTPSAPDPPDGSDVDREIHGLFWWLAALANVALLAASLGVMFVVFRGWWALGTQLTLSGLVVGGYVYYRVRQFQSE</sequence>
<dbReference type="Proteomes" id="UP000662973">
    <property type="component" value="Chromosome"/>
</dbReference>
<keyword evidence="5" id="KW-1185">Reference proteome</keyword>
<evidence type="ECO:0000256" key="1">
    <source>
        <dbReference type="SAM" id="MobiDB-lite"/>
    </source>
</evidence>
<keyword evidence="2" id="KW-0812">Transmembrane</keyword>
<feature type="transmembrane region" description="Helical" evidence="2">
    <location>
        <begin position="81"/>
        <end position="101"/>
    </location>
</feature>
<keyword evidence="2" id="KW-1133">Transmembrane helix</keyword>
<feature type="domain" description="DUF7322" evidence="3">
    <location>
        <begin position="45"/>
        <end position="105"/>
    </location>
</feature>
<evidence type="ECO:0000313" key="4">
    <source>
        <dbReference type="EMBL" id="QSG08125.1"/>
    </source>
</evidence>
<protein>
    <submittedName>
        <fullName evidence="4">Putative membrane protein</fullName>
    </submittedName>
</protein>
<gene>
    <name evidence="4" type="ORF">HSR122_0719</name>
</gene>
<dbReference type="AlphaFoldDB" id="A0A897N9X1"/>